<dbReference type="RefSeq" id="WP_188669047.1">
    <property type="nucleotide sequence ID" value="NZ_BMJI01000025.1"/>
</dbReference>
<keyword evidence="11 12" id="KW-0472">Membrane</keyword>
<dbReference type="Pfam" id="PF02322">
    <property type="entry name" value="Cyt_bd_oxida_II"/>
    <property type="match status" value="1"/>
</dbReference>
<comment type="similarity">
    <text evidence="2">Belongs to the cytochrome ubiquinol oxidase subunit 2 family.</text>
</comment>
<feature type="transmembrane region" description="Helical" evidence="12">
    <location>
        <begin position="6"/>
        <end position="33"/>
    </location>
</feature>
<feature type="transmembrane region" description="Helical" evidence="12">
    <location>
        <begin position="195"/>
        <end position="216"/>
    </location>
</feature>
<evidence type="ECO:0000256" key="7">
    <source>
        <dbReference type="ARBA" id="ARBA00022723"/>
    </source>
</evidence>
<dbReference type="PIRSF" id="PIRSF000267">
    <property type="entry name" value="Cyt_oxidse_sub2"/>
    <property type="match status" value="1"/>
</dbReference>
<comment type="caution">
    <text evidence="13">The sequence shown here is derived from an EMBL/GenBank/DDBJ whole genome shotgun (WGS) entry which is preliminary data.</text>
</comment>
<evidence type="ECO:0000256" key="4">
    <source>
        <dbReference type="ARBA" id="ARBA00022475"/>
    </source>
</evidence>
<feature type="transmembrane region" description="Helical" evidence="12">
    <location>
        <begin position="157"/>
        <end position="183"/>
    </location>
</feature>
<keyword evidence="8" id="KW-0249">Electron transport</keyword>
<feature type="transmembrane region" description="Helical" evidence="12">
    <location>
        <begin position="252"/>
        <end position="274"/>
    </location>
</feature>
<evidence type="ECO:0000256" key="8">
    <source>
        <dbReference type="ARBA" id="ARBA00022982"/>
    </source>
</evidence>
<reference evidence="14" key="1">
    <citation type="journal article" date="2019" name="Int. J. Syst. Evol. Microbiol.">
        <title>The Global Catalogue of Microorganisms (GCM) 10K type strain sequencing project: providing services to taxonomists for standard genome sequencing and annotation.</title>
        <authorList>
            <consortium name="The Broad Institute Genomics Platform"/>
            <consortium name="The Broad Institute Genome Sequencing Center for Infectious Disease"/>
            <person name="Wu L."/>
            <person name="Ma J."/>
        </authorList>
    </citation>
    <scope>NUCLEOTIDE SEQUENCE [LARGE SCALE GENOMIC DNA]</scope>
    <source>
        <strain evidence="14">CGMCC 1.15480</strain>
    </source>
</reference>
<evidence type="ECO:0000256" key="11">
    <source>
        <dbReference type="ARBA" id="ARBA00023136"/>
    </source>
</evidence>
<keyword evidence="9 12" id="KW-1133">Transmembrane helix</keyword>
<evidence type="ECO:0000256" key="2">
    <source>
        <dbReference type="ARBA" id="ARBA00007543"/>
    </source>
</evidence>
<comment type="subcellular location">
    <subcellularLocation>
        <location evidence="1">Cell membrane</location>
        <topology evidence="1">Multi-pass membrane protein</topology>
    </subcellularLocation>
</comment>
<evidence type="ECO:0000256" key="6">
    <source>
        <dbReference type="ARBA" id="ARBA00022692"/>
    </source>
</evidence>
<evidence type="ECO:0000256" key="9">
    <source>
        <dbReference type="ARBA" id="ARBA00022989"/>
    </source>
</evidence>
<keyword evidence="14" id="KW-1185">Reference proteome</keyword>
<keyword evidence="10" id="KW-0408">Iron</keyword>
<dbReference type="Proteomes" id="UP000597761">
    <property type="component" value="Unassembled WGS sequence"/>
</dbReference>
<keyword evidence="6 12" id="KW-0812">Transmembrane</keyword>
<dbReference type="InterPro" id="IPR003317">
    <property type="entry name" value="Cyt-d_oxidase_su2"/>
</dbReference>
<dbReference type="PANTHER" id="PTHR43141:SF5">
    <property type="entry name" value="CYTOCHROME BD-I UBIQUINOL OXIDASE SUBUNIT 2"/>
    <property type="match status" value="1"/>
</dbReference>
<organism evidence="13 14">
    <name type="scientific">Tersicoccus solisilvae</name>
    <dbReference type="NCBI Taxonomy" id="1882339"/>
    <lineage>
        <taxon>Bacteria</taxon>
        <taxon>Bacillati</taxon>
        <taxon>Actinomycetota</taxon>
        <taxon>Actinomycetes</taxon>
        <taxon>Micrococcales</taxon>
        <taxon>Micrococcaceae</taxon>
        <taxon>Tersicoccus</taxon>
    </lineage>
</organism>
<dbReference type="PANTHER" id="PTHR43141">
    <property type="entry name" value="CYTOCHROME BD2 SUBUNIT II"/>
    <property type="match status" value="1"/>
</dbReference>
<evidence type="ECO:0000256" key="10">
    <source>
        <dbReference type="ARBA" id="ARBA00023004"/>
    </source>
</evidence>
<feature type="transmembrane region" description="Helical" evidence="12">
    <location>
        <begin position="83"/>
        <end position="103"/>
    </location>
</feature>
<keyword evidence="4" id="KW-1003">Cell membrane</keyword>
<dbReference type="EMBL" id="BMJI01000025">
    <property type="protein sequence ID" value="GGC99498.1"/>
    <property type="molecule type" value="Genomic_DNA"/>
</dbReference>
<accession>A0ABQ1PMQ8</accession>
<evidence type="ECO:0000256" key="12">
    <source>
        <dbReference type="SAM" id="Phobius"/>
    </source>
</evidence>
<keyword evidence="7" id="KW-0479">Metal-binding</keyword>
<keyword evidence="3" id="KW-0813">Transport</keyword>
<evidence type="ECO:0000256" key="5">
    <source>
        <dbReference type="ARBA" id="ARBA00022617"/>
    </source>
</evidence>
<evidence type="ECO:0000256" key="1">
    <source>
        <dbReference type="ARBA" id="ARBA00004651"/>
    </source>
</evidence>
<feature type="transmembrane region" description="Helical" evidence="12">
    <location>
        <begin position="222"/>
        <end position="240"/>
    </location>
</feature>
<sequence length="347" mass="37441">MDVLPTVWFALIAVLWIGYLVLEGFDLGVGLLMKSLARGEQERRVLLNTIGPVWDGNEVWLLTAGGATFAAFPLWYASLFSALYIPLVVVLLGLIFRAVAIEYRGKRESIRWRNGWDWALAGGSLIAAFGVGAMLALTTTGLPINANGDREGGLFAWFTWYAVLGGLAVVGFALVHALAFVALKTDGEIRHRARTALVRLLPVGLLPITAWVLVVQLRSGSLLTWLPIVVAVAAVVIAWIQARRGREGRAFAGLVVFLLAGATAIFSAAYPVVLPSTLNPAWDLTVSSASSSDYTLGVMTVVAAFGVPLVLAYQGWTYWVFRKRVSVAHIPEAHDFDPVAAADRAAR</sequence>
<evidence type="ECO:0000313" key="13">
    <source>
        <dbReference type="EMBL" id="GGC99498.1"/>
    </source>
</evidence>
<feature type="transmembrane region" description="Helical" evidence="12">
    <location>
        <begin position="294"/>
        <end position="313"/>
    </location>
</feature>
<name>A0ABQ1PMQ8_9MICC</name>
<feature type="transmembrane region" description="Helical" evidence="12">
    <location>
        <begin position="115"/>
        <end position="137"/>
    </location>
</feature>
<dbReference type="NCBIfam" id="TIGR00203">
    <property type="entry name" value="cydB"/>
    <property type="match status" value="1"/>
</dbReference>
<evidence type="ECO:0000313" key="14">
    <source>
        <dbReference type="Proteomes" id="UP000597761"/>
    </source>
</evidence>
<protein>
    <submittedName>
        <fullName evidence="13">Cytochrome c oxidase assembly protein</fullName>
    </submittedName>
</protein>
<proteinExistence type="inferred from homology"/>
<gene>
    <name evidence="13" type="primary">cydB</name>
    <name evidence="13" type="ORF">GCM10011512_28030</name>
</gene>
<evidence type="ECO:0000256" key="3">
    <source>
        <dbReference type="ARBA" id="ARBA00022448"/>
    </source>
</evidence>
<keyword evidence="5" id="KW-0349">Heme</keyword>